<dbReference type="Gene3D" id="1.10.10.10">
    <property type="entry name" value="Winged helix-like DNA-binding domain superfamily/Winged helix DNA-binding domain"/>
    <property type="match status" value="1"/>
</dbReference>
<evidence type="ECO:0000256" key="1">
    <source>
        <dbReference type="ARBA" id="ARBA00023125"/>
    </source>
</evidence>
<dbReference type="GO" id="GO:0006355">
    <property type="term" value="P:regulation of DNA-templated transcription"/>
    <property type="evidence" value="ECO:0007669"/>
    <property type="project" value="InterPro"/>
</dbReference>
<dbReference type="GO" id="GO:0003677">
    <property type="term" value="F:DNA binding"/>
    <property type="evidence" value="ECO:0007669"/>
    <property type="project" value="UniProtKB-UniRule"/>
</dbReference>
<dbReference type="STRING" id="796620.VIBC2010_08957"/>
<dbReference type="SMART" id="SM00862">
    <property type="entry name" value="Trans_reg_C"/>
    <property type="match status" value="1"/>
</dbReference>
<keyword evidence="3" id="KW-1133">Transmembrane helix</keyword>
<keyword evidence="1 2" id="KW-0238">DNA-binding</keyword>
<keyword evidence="3" id="KW-0472">Membrane</keyword>
<dbReference type="OrthoDB" id="5903928at2"/>
<comment type="caution">
    <text evidence="5">The sequence shown here is derived from an EMBL/GenBank/DDBJ whole genome shotgun (WGS) entry which is preliminary data.</text>
</comment>
<gene>
    <name evidence="5" type="ORF">VIBC2010_08957</name>
</gene>
<dbReference type="EMBL" id="AEIU01000063">
    <property type="protein sequence ID" value="EFP97153.1"/>
    <property type="molecule type" value="Genomic_DNA"/>
</dbReference>
<dbReference type="SUPFAM" id="SSF46894">
    <property type="entry name" value="C-terminal effector domain of the bipartite response regulators"/>
    <property type="match status" value="1"/>
</dbReference>
<name>E3BIE5_9VIBR</name>
<dbReference type="InterPro" id="IPR016032">
    <property type="entry name" value="Sig_transdc_resp-reg_C-effctor"/>
</dbReference>
<dbReference type="Proteomes" id="UP000002943">
    <property type="component" value="Unassembled WGS sequence"/>
</dbReference>
<dbReference type="AlphaFoldDB" id="E3BIE5"/>
<dbReference type="GO" id="GO:0000160">
    <property type="term" value="P:phosphorelay signal transduction system"/>
    <property type="evidence" value="ECO:0007669"/>
    <property type="project" value="InterPro"/>
</dbReference>
<evidence type="ECO:0000259" key="4">
    <source>
        <dbReference type="PROSITE" id="PS51755"/>
    </source>
</evidence>
<dbReference type="InterPro" id="IPR036388">
    <property type="entry name" value="WH-like_DNA-bd_sf"/>
</dbReference>
<keyword evidence="6" id="KW-1185">Reference proteome</keyword>
<organism evidence="5 6">
    <name type="scientific">Vibrio caribbeanicus ATCC BAA-2122</name>
    <dbReference type="NCBI Taxonomy" id="796620"/>
    <lineage>
        <taxon>Bacteria</taxon>
        <taxon>Pseudomonadati</taxon>
        <taxon>Pseudomonadota</taxon>
        <taxon>Gammaproteobacteria</taxon>
        <taxon>Vibrionales</taxon>
        <taxon>Vibrionaceae</taxon>
        <taxon>Vibrio</taxon>
    </lineage>
</organism>
<evidence type="ECO:0000256" key="2">
    <source>
        <dbReference type="PROSITE-ProRule" id="PRU01091"/>
    </source>
</evidence>
<dbReference type="RefSeq" id="WP_009600777.1">
    <property type="nucleotide sequence ID" value="NZ_AEIU01000063.1"/>
</dbReference>
<evidence type="ECO:0000313" key="5">
    <source>
        <dbReference type="EMBL" id="EFP97153.1"/>
    </source>
</evidence>
<feature type="DNA-binding region" description="OmpR/PhoB-type" evidence="2">
    <location>
        <begin position="11"/>
        <end position="112"/>
    </location>
</feature>
<dbReference type="PROSITE" id="PS51755">
    <property type="entry name" value="OMPR_PHOB"/>
    <property type="match status" value="1"/>
</dbReference>
<reference evidence="5 6" key="1">
    <citation type="journal article" date="2012" name="Int. J. Syst. Evol. Microbiol.">
        <title>Vibrio caribbeanicus sp. nov., isolated from the marine sponge Scleritoderma cyanea.</title>
        <authorList>
            <person name="Hoffmann M."/>
            <person name="Monday S.R."/>
            <person name="Allard M.W."/>
            <person name="Strain E.A."/>
            <person name="Whittaker P."/>
            <person name="Naum M."/>
            <person name="McCarthy P.J."/>
            <person name="Lopez J.V."/>
            <person name="Fischer M."/>
            <person name="Brown E.W."/>
        </authorList>
    </citation>
    <scope>NUCLEOTIDE SEQUENCE [LARGE SCALE GENOMIC DNA]</scope>
    <source>
        <strain evidence="5 6">ATCC BAA-2122</strain>
    </source>
</reference>
<feature type="domain" description="OmpR/PhoB-type" evidence="4">
    <location>
        <begin position="11"/>
        <end position="112"/>
    </location>
</feature>
<keyword evidence="3" id="KW-0812">Transmembrane</keyword>
<accession>E3BIE5</accession>
<evidence type="ECO:0000313" key="6">
    <source>
        <dbReference type="Proteomes" id="UP000002943"/>
    </source>
</evidence>
<dbReference type="eggNOG" id="COG3710">
    <property type="taxonomic scope" value="Bacteria"/>
</dbReference>
<protein>
    <recommendedName>
        <fullName evidence="4">OmpR/PhoB-type domain-containing protein</fullName>
    </recommendedName>
</protein>
<evidence type="ECO:0000256" key="3">
    <source>
        <dbReference type="SAM" id="Phobius"/>
    </source>
</evidence>
<dbReference type="InterPro" id="IPR001867">
    <property type="entry name" value="OmpR/PhoB-type_DNA-bd"/>
</dbReference>
<proteinExistence type="predicted"/>
<feature type="transmembrane region" description="Helical" evidence="3">
    <location>
        <begin position="146"/>
        <end position="164"/>
    </location>
</feature>
<sequence>MNILEQALVQSCNIAIADLIYKPTEKALYAGEEKVLLEPRNLALLEMLLMRVGQPTSIEEFIESVWESQYVSKNVVTNRISLLRTLFRQHSQHGEPTEILVTYPKRGYYLAESHVRLLRTTLETAPFSQDVHQSQKAKNKRFRTSYVALAISFLIIAVMSIVNINKNDNTVVTTPYYPQVNLLLDVINYQDDQLVNLSRKLKTLLLYSQSRFPYTKLSNMSSPSYYLDNLLVKHQFPGSTVNSDSDYHLSFNLWQTDQGIVKLETMLHHSSSGRAAWRKVYQAYPSSLTDTVNQINSDLSQYFKLPAPIKPLSSKLLSSMNPDTPPNIEALSNRELSIVELQYYTRQLLFTDIDNETLKKWIEIVKRNTSTPIPDLYMQLALLAFQNGEKEQSKRILQNEYINDIPDNALALMMRANLAKRNGNSGLFVSDYLKTMSALTSTVQPEKVFLHYSRSDRQKACEKLWQDALPKVNLTDSTEIGSSISMFCDMRNMTEEIYQ</sequence>
<dbReference type="Pfam" id="PF00486">
    <property type="entry name" value="Trans_reg_C"/>
    <property type="match status" value="1"/>
</dbReference>